<dbReference type="InterPro" id="IPR050261">
    <property type="entry name" value="FrsA_esterase"/>
</dbReference>
<dbReference type="PROSITE" id="PS51318">
    <property type="entry name" value="TAT"/>
    <property type="match status" value="1"/>
</dbReference>
<name>A0A517P3N7_9PLAN</name>
<keyword evidence="2" id="KW-1185">Reference proteome</keyword>
<organism evidence="1 2">
    <name type="scientific">Alienimonas californiensis</name>
    <dbReference type="NCBI Taxonomy" id="2527989"/>
    <lineage>
        <taxon>Bacteria</taxon>
        <taxon>Pseudomonadati</taxon>
        <taxon>Planctomycetota</taxon>
        <taxon>Planctomycetia</taxon>
        <taxon>Planctomycetales</taxon>
        <taxon>Planctomycetaceae</taxon>
        <taxon>Alienimonas</taxon>
    </lineage>
</organism>
<dbReference type="PANTHER" id="PTHR22946:SF8">
    <property type="entry name" value="ACETYL XYLAN ESTERASE DOMAIN-CONTAINING PROTEIN"/>
    <property type="match status" value="1"/>
</dbReference>
<dbReference type="SUPFAM" id="SSF53474">
    <property type="entry name" value="alpha/beta-Hydrolases"/>
    <property type="match status" value="2"/>
</dbReference>
<evidence type="ECO:0008006" key="3">
    <source>
        <dbReference type="Google" id="ProtNLM"/>
    </source>
</evidence>
<dbReference type="AlphaFoldDB" id="A0A517P3N7"/>
<dbReference type="InterPro" id="IPR029058">
    <property type="entry name" value="AB_hydrolase_fold"/>
</dbReference>
<dbReference type="Proteomes" id="UP000318741">
    <property type="component" value="Chromosome"/>
</dbReference>
<dbReference type="RefSeq" id="WP_145356608.1">
    <property type="nucleotide sequence ID" value="NZ_CP036265.1"/>
</dbReference>
<dbReference type="PANTHER" id="PTHR22946">
    <property type="entry name" value="DIENELACTONE HYDROLASE DOMAIN-CONTAINING PROTEIN-RELATED"/>
    <property type="match status" value="1"/>
</dbReference>
<evidence type="ECO:0000313" key="1">
    <source>
        <dbReference type="EMBL" id="QDT13992.1"/>
    </source>
</evidence>
<dbReference type="InterPro" id="IPR006311">
    <property type="entry name" value="TAT_signal"/>
</dbReference>
<accession>A0A517P3N7</accession>
<dbReference type="EMBL" id="CP036265">
    <property type="protein sequence ID" value="QDT13992.1"/>
    <property type="molecule type" value="Genomic_DNA"/>
</dbReference>
<proteinExistence type="predicted"/>
<protein>
    <recommendedName>
        <fullName evidence="3">Alpha/beta hydrolase family protein</fullName>
    </recommendedName>
</protein>
<dbReference type="Gene3D" id="3.40.50.1820">
    <property type="entry name" value="alpha/beta hydrolase"/>
    <property type="match status" value="1"/>
</dbReference>
<gene>
    <name evidence="1" type="ORF">CA12_00600</name>
</gene>
<reference evidence="1 2" key="1">
    <citation type="submission" date="2019-02" db="EMBL/GenBank/DDBJ databases">
        <title>Deep-cultivation of Planctomycetes and their phenomic and genomic characterization uncovers novel biology.</title>
        <authorList>
            <person name="Wiegand S."/>
            <person name="Jogler M."/>
            <person name="Boedeker C."/>
            <person name="Pinto D."/>
            <person name="Vollmers J."/>
            <person name="Rivas-Marin E."/>
            <person name="Kohn T."/>
            <person name="Peeters S.H."/>
            <person name="Heuer A."/>
            <person name="Rast P."/>
            <person name="Oberbeckmann S."/>
            <person name="Bunk B."/>
            <person name="Jeske O."/>
            <person name="Meyerdierks A."/>
            <person name="Storesund J.E."/>
            <person name="Kallscheuer N."/>
            <person name="Luecker S."/>
            <person name="Lage O.M."/>
            <person name="Pohl T."/>
            <person name="Merkel B.J."/>
            <person name="Hornburger P."/>
            <person name="Mueller R.-W."/>
            <person name="Bruemmer F."/>
            <person name="Labrenz M."/>
            <person name="Spormann A.M."/>
            <person name="Op den Camp H."/>
            <person name="Overmann J."/>
            <person name="Amann R."/>
            <person name="Jetten M.S.M."/>
            <person name="Mascher T."/>
            <person name="Medema M.H."/>
            <person name="Devos D.P."/>
            <person name="Kaster A.-K."/>
            <person name="Ovreas L."/>
            <person name="Rohde M."/>
            <person name="Galperin M.Y."/>
            <person name="Jogler C."/>
        </authorList>
    </citation>
    <scope>NUCLEOTIDE SEQUENCE [LARGE SCALE GENOMIC DNA]</scope>
    <source>
        <strain evidence="1 2">CA12</strain>
    </source>
</reference>
<evidence type="ECO:0000313" key="2">
    <source>
        <dbReference type="Proteomes" id="UP000318741"/>
    </source>
</evidence>
<sequence length="707" mass="75640">MPARLSRRAFSRTVAGTTAGVLFVGTRPSAAAAAEPLGPVYPRMMQEYFEAKLPAHAARIKEEIAAVQSAQNGPAAAAEHAKDVRGRLAKCFGPKPERTPLNARTTKTLERDGYRVELITYESRPGLLVTAALYLPSGDGPHPGVLGLCGHANEGKAYPLYQAFGVELAKAGFATLVIDPIGQGERFQWPEQKRPSAFGGSVGEHNQLDRLMRPLGEWFGTWRAWDGLRGIDLLAEREDVSIDPFLGVTGNSGGGTLTCLVTAWDDRVTASAPSCYVTTLARNLRNELPADAEQCPPRMLELGMDHHSFLVPALLGEGQDEMGSATVLAKRADFFDVRGAREAYGRLAQLAAVAGAPDAAGITVAPGGHGFELPLRRAMVEAFCRAAGRPIPPPFEFTEPEEPETLFATPEGSVLQAGSTPVWELLRGALPDAPVSRPINAGVIRKALNLTETPTEPPPYDIPAWRRATGLPTPQAARFALRPEPHITVPVLRLQDEPMQGPPPKLDTPAVLLVAHRGADAAFRMPEEQSDPTASAFARVLPQRFPGAQIYGCDVRGTGASEPGTVGPNEALRPYGSSYMYSAYARMWNEPILGGRVKDALSAWAFVADAHSGDLHLCGDRWGAIPAVLAAALLLESGRKPASVTLSGLPASWRALVEDERADWPYALLPFGVLAHFDLPDVLSRLKQELGDGLTLENPAGPQGMAA</sequence>
<dbReference type="OrthoDB" id="244125at2"/>
<dbReference type="KEGG" id="acaf:CA12_00600"/>